<dbReference type="GO" id="GO:0003677">
    <property type="term" value="F:DNA binding"/>
    <property type="evidence" value="ECO:0007669"/>
    <property type="project" value="InterPro"/>
</dbReference>
<dbReference type="GO" id="GO:0015074">
    <property type="term" value="P:DNA integration"/>
    <property type="evidence" value="ECO:0007669"/>
    <property type="project" value="InterPro"/>
</dbReference>
<evidence type="ECO:0008006" key="4">
    <source>
        <dbReference type="Google" id="ProtNLM"/>
    </source>
</evidence>
<dbReference type="GO" id="GO:0006310">
    <property type="term" value="P:DNA recombination"/>
    <property type="evidence" value="ECO:0007669"/>
    <property type="project" value="UniProtKB-KW"/>
</dbReference>
<sequence>LVYYKWSKTNQNSDKVAWVPICSVSDDRFNIKKFCVKLFSVVKTSSDAPLFSFNRKECHSRYTLTKVLDKCVYKAGLSLSDYSWHSFRRGAAVFAFELGLADSAVQLLGDWASPAFKNY</sequence>
<dbReference type="Gene3D" id="1.10.443.10">
    <property type="entry name" value="Intergrase catalytic core"/>
    <property type="match status" value="1"/>
</dbReference>
<protein>
    <recommendedName>
        <fullName evidence="4">Tyr recombinase domain-containing protein</fullName>
    </recommendedName>
</protein>
<gene>
    <name evidence="2" type="ORF">MNOR_LOCUS6459</name>
</gene>
<dbReference type="InterPro" id="IPR013762">
    <property type="entry name" value="Integrase-like_cat_sf"/>
</dbReference>
<dbReference type="PANTHER" id="PTHR34605">
    <property type="entry name" value="PHAGE_INTEGRASE DOMAIN-CONTAINING PROTEIN"/>
    <property type="match status" value="1"/>
</dbReference>
<dbReference type="EMBL" id="CAXKWB010002666">
    <property type="protein sequence ID" value="CAL4067405.1"/>
    <property type="molecule type" value="Genomic_DNA"/>
</dbReference>
<dbReference type="Proteomes" id="UP001497623">
    <property type="component" value="Unassembled WGS sequence"/>
</dbReference>
<evidence type="ECO:0000313" key="2">
    <source>
        <dbReference type="EMBL" id="CAL4067405.1"/>
    </source>
</evidence>
<dbReference type="InterPro" id="IPR052925">
    <property type="entry name" value="Phage_Integrase-like_Recomb"/>
</dbReference>
<evidence type="ECO:0000256" key="1">
    <source>
        <dbReference type="ARBA" id="ARBA00023172"/>
    </source>
</evidence>
<reference evidence="2 3" key="1">
    <citation type="submission" date="2024-05" db="EMBL/GenBank/DDBJ databases">
        <authorList>
            <person name="Wallberg A."/>
        </authorList>
    </citation>
    <scope>NUCLEOTIDE SEQUENCE [LARGE SCALE GENOMIC DNA]</scope>
</reference>
<name>A0AAV2PYZ5_MEGNR</name>
<dbReference type="AlphaFoldDB" id="A0AAV2PYZ5"/>
<keyword evidence="3" id="KW-1185">Reference proteome</keyword>
<accession>A0AAV2PYZ5</accession>
<dbReference type="InterPro" id="IPR011010">
    <property type="entry name" value="DNA_brk_join_enz"/>
</dbReference>
<keyword evidence="1" id="KW-0233">DNA recombination</keyword>
<comment type="caution">
    <text evidence="2">The sequence shown here is derived from an EMBL/GenBank/DDBJ whole genome shotgun (WGS) entry which is preliminary data.</text>
</comment>
<feature type="non-terminal residue" evidence="2">
    <location>
        <position position="119"/>
    </location>
</feature>
<evidence type="ECO:0000313" key="3">
    <source>
        <dbReference type="Proteomes" id="UP001497623"/>
    </source>
</evidence>
<dbReference type="SUPFAM" id="SSF56349">
    <property type="entry name" value="DNA breaking-rejoining enzymes"/>
    <property type="match status" value="1"/>
</dbReference>
<proteinExistence type="predicted"/>
<organism evidence="2 3">
    <name type="scientific">Meganyctiphanes norvegica</name>
    <name type="common">Northern krill</name>
    <name type="synonym">Thysanopoda norvegica</name>
    <dbReference type="NCBI Taxonomy" id="48144"/>
    <lineage>
        <taxon>Eukaryota</taxon>
        <taxon>Metazoa</taxon>
        <taxon>Ecdysozoa</taxon>
        <taxon>Arthropoda</taxon>
        <taxon>Crustacea</taxon>
        <taxon>Multicrustacea</taxon>
        <taxon>Malacostraca</taxon>
        <taxon>Eumalacostraca</taxon>
        <taxon>Eucarida</taxon>
        <taxon>Euphausiacea</taxon>
        <taxon>Euphausiidae</taxon>
        <taxon>Meganyctiphanes</taxon>
    </lineage>
</organism>
<dbReference type="PANTHER" id="PTHR34605:SF3">
    <property type="entry name" value="P CELL-TYPE AGGLUTINATION PROTEIN MAP4-LIKE-RELATED"/>
    <property type="match status" value="1"/>
</dbReference>
<feature type="non-terminal residue" evidence="2">
    <location>
        <position position="1"/>
    </location>
</feature>